<gene>
    <name evidence="2" type="ORF">EZE20_13780</name>
</gene>
<evidence type="ECO:0000259" key="1">
    <source>
        <dbReference type="PROSITE" id="PS51186"/>
    </source>
</evidence>
<dbReference type="InterPro" id="IPR016181">
    <property type="entry name" value="Acyl_CoA_acyltransferase"/>
</dbReference>
<feature type="domain" description="N-acetyltransferase" evidence="1">
    <location>
        <begin position="26"/>
        <end position="195"/>
    </location>
</feature>
<name>A0A4R4K8T3_9BACT</name>
<protein>
    <submittedName>
        <fullName evidence="2">GNAT family N-acetyltransferase</fullName>
    </submittedName>
</protein>
<evidence type="ECO:0000313" key="3">
    <source>
        <dbReference type="Proteomes" id="UP000295706"/>
    </source>
</evidence>
<evidence type="ECO:0000313" key="2">
    <source>
        <dbReference type="EMBL" id="TDB64010.1"/>
    </source>
</evidence>
<accession>A0A4R4K8T3</accession>
<dbReference type="InterPro" id="IPR000182">
    <property type="entry name" value="GNAT_dom"/>
</dbReference>
<keyword evidence="3" id="KW-1185">Reference proteome</keyword>
<dbReference type="EMBL" id="SMJU01000008">
    <property type="protein sequence ID" value="TDB64010.1"/>
    <property type="molecule type" value="Genomic_DNA"/>
</dbReference>
<proteinExistence type="predicted"/>
<dbReference type="Pfam" id="PF13444">
    <property type="entry name" value="Acetyltransf_5"/>
    <property type="match status" value="1"/>
</dbReference>
<dbReference type="CDD" id="cd04301">
    <property type="entry name" value="NAT_SF"/>
    <property type="match status" value="1"/>
</dbReference>
<dbReference type="GO" id="GO:0016747">
    <property type="term" value="F:acyltransferase activity, transferring groups other than amino-acyl groups"/>
    <property type="evidence" value="ECO:0007669"/>
    <property type="project" value="InterPro"/>
</dbReference>
<dbReference type="PROSITE" id="PS51186">
    <property type="entry name" value="GNAT"/>
    <property type="match status" value="1"/>
</dbReference>
<dbReference type="OrthoDB" id="942673at2"/>
<dbReference type="Proteomes" id="UP000295706">
    <property type="component" value="Unassembled WGS sequence"/>
</dbReference>
<dbReference type="SUPFAM" id="SSF55729">
    <property type="entry name" value="Acyl-CoA N-acyltransferases (Nat)"/>
    <property type="match status" value="1"/>
</dbReference>
<sequence length="195" mass="22541">MLAQHSTLTKFGMTHPLTRSPQQAGLELLEVDYPEKIKEIGRFRIKGWKMEKGVDPAFFSKDTWIDSLDQRANHWVITKNQQIVAASRLSFHDSLHDVPYADFMKDEHKRLVENRRIASINRLVVAPDYRGIGLSGLLDQVRIDRAVAQKAEVIIAFPQLVRLEPLKKKGFILIDQLENIPEMPERPFFLMIKNL</sequence>
<keyword evidence="2" id="KW-0808">Transferase</keyword>
<comment type="caution">
    <text evidence="2">The sequence shown here is derived from an EMBL/GenBank/DDBJ whole genome shotgun (WGS) entry which is preliminary data.</text>
</comment>
<organism evidence="2 3">
    <name type="scientific">Arundinibacter roseus</name>
    <dbReference type="NCBI Taxonomy" id="2070510"/>
    <lineage>
        <taxon>Bacteria</taxon>
        <taxon>Pseudomonadati</taxon>
        <taxon>Bacteroidota</taxon>
        <taxon>Cytophagia</taxon>
        <taxon>Cytophagales</taxon>
        <taxon>Spirosomataceae</taxon>
        <taxon>Arundinibacter</taxon>
    </lineage>
</organism>
<reference evidence="2 3" key="1">
    <citation type="submission" date="2019-02" db="EMBL/GenBank/DDBJ databases">
        <title>Arundinibacter roseus gen. nov., sp. nov., a new member of the family Cytophagaceae.</title>
        <authorList>
            <person name="Szuroczki S."/>
            <person name="Khayer B."/>
            <person name="Sproer C."/>
            <person name="Toumi M."/>
            <person name="Szabo A."/>
            <person name="Felfoldi T."/>
            <person name="Schumann P."/>
            <person name="Toth E."/>
        </authorList>
    </citation>
    <scope>NUCLEOTIDE SEQUENCE [LARGE SCALE GENOMIC DNA]</scope>
    <source>
        <strain evidence="2 3">DMA-k-7a</strain>
    </source>
</reference>
<dbReference type="Gene3D" id="3.40.630.30">
    <property type="match status" value="1"/>
</dbReference>
<dbReference type="AlphaFoldDB" id="A0A4R4K8T3"/>